<evidence type="ECO:0000256" key="1">
    <source>
        <dbReference type="SAM" id="MobiDB-lite"/>
    </source>
</evidence>
<reference evidence="3" key="2">
    <citation type="submission" date="2020-05" db="UniProtKB">
        <authorList>
            <consortium name="EnsemblMetazoa"/>
        </authorList>
    </citation>
    <scope>IDENTIFICATION</scope>
    <source>
        <strain evidence="3">Epiroticus2</strain>
    </source>
</reference>
<dbReference type="InterPro" id="IPR013087">
    <property type="entry name" value="Znf_C2H2_type"/>
</dbReference>
<protein>
    <recommendedName>
        <fullName evidence="2">C2H2-type domain-containing protein</fullName>
    </recommendedName>
</protein>
<dbReference type="AlphaFoldDB" id="A0A182PHF8"/>
<dbReference type="PROSITE" id="PS00028">
    <property type="entry name" value="ZINC_FINGER_C2H2_1"/>
    <property type="match status" value="1"/>
</dbReference>
<dbReference type="VEuPathDB" id="VectorBase:AEPI006367"/>
<sequence>MAESAALVPRSNGDSFCEEESLPSIPNDMSERLLDDSVLSVCGNEYGADEGSVRDWINYDELPLLNQQKQQQQQQQLPVPTDHISGRSSSIDVRVEFERCKNCQCEKFFPSNECLQEHMELNHRMIDETLPVMTTIPRVAYAEQEGSGPSGGYIGV</sequence>
<dbReference type="STRING" id="199890.A0A182PHF8"/>
<dbReference type="Proteomes" id="UP000075885">
    <property type="component" value="Unassembled WGS sequence"/>
</dbReference>
<name>A0A182PHF8_9DIPT</name>
<feature type="compositionally biased region" description="Low complexity" evidence="1">
    <location>
        <begin position="67"/>
        <end position="76"/>
    </location>
</feature>
<organism evidence="3 4">
    <name type="scientific">Anopheles epiroticus</name>
    <dbReference type="NCBI Taxonomy" id="199890"/>
    <lineage>
        <taxon>Eukaryota</taxon>
        <taxon>Metazoa</taxon>
        <taxon>Ecdysozoa</taxon>
        <taxon>Arthropoda</taxon>
        <taxon>Hexapoda</taxon>
        <taxon>Insecta</taxon>
        <taxon>Pterygota</taxon>
        <taxon>Neoptera</taxon>
        <taxon>Endopterygota</taxon>
        <taxon>Diptera</taxon>
        <taxon>Nematocera</taxon>
        <taxon>Culicoidea</taxon>
        <taxon>Culicidae</taxon>
        <taxon>Anophelinae</taxon>
        <taxon>Anopheles</taxon>
    </lineage>
</organism>
<feature type="domain" description="C2H2-type" evidence="2">
    <location>
        <begin position="100"/>
        <end position="123"/>
    </location>
</feature>
<reference evidence="4" key="1">
    <citation type="submission" date="2013-03" db="EMBL/GenBank/DDBJ databases">
        <title>The Genome Sequence of Anopheles epiroticus epiroticus2.</title>
        <authorList>
            <consortium name="The Broad Institute Genomics Platform"/>
            <person name="Neafsey D.E."/>
            <person name="Howell P."/>
            <person name="Walker B."/>
            <person name="Young S.K."/>
            <person name="Zeng Q."/>
            <person name="Gargeya S."/>
            <person name="Fitzgerald M."/>
            <person name="Haas B."/>
            <person name="Abouelleil A."/>
            <person name="Allen A.W."/>
            <person name="Alvarado L."/>
            <person name="Arachchi H.M."/>
            <person name="Berlin A.M."/>
            <person name="Chapman S.B."/>
            <person name="Gainer-Dewar J."/>
            <person name="Goldberg J."/>
            <person name="Griggs A."/>
            <person name="Gujja S."/>
            <person name="Hansen M."/>
            <person name="Howarth C."/>
            <person name="Imamovic A."/>
            <person name="Ireland A."/>
            <person name="Larimer J."/>
            <person name="McCowan C."/>
            <person name="Murphy C."/>
            <person name="Pearson M."/>
            <person name="Poon T.W."/>
            <person name="Priest M."/>
            <person name="Roberts A."/>
            <person name="Saif S."/>
            <person name="Shea T."/>
            <person name="Sisk P."/>
            <person name="Sykes S."/>
            <person name="Wortman J."/>
            <person name="Nusbaum C."/>
            <person name="Birren B."/>
        </authorList>
    </citation>
    <scope>NUCLEOTIDE SEQUENCE [LARGE SCALE GENOMIC DNA]</scope>
    <source>
        <strain evidence="4">Epiroticus2</strain>
    </source>
</reference>
<accession>A0A182PHF8</accession>
<feature type="region of interest" description="Disordered" evidence="1">
    <location>
        <begin position="67"/>
        <end position="86"/>
    </location>
</feature>
<evidence type="ECO:0000313" key="3">
    <source>
        <dbReference type="EnsemblMetazoa" id="AEPI006367-PA"/>
    </source>
</evidence>
<evidence type="ECO:0000259" key="2">
    <source>
        <dbReference type="PROSITE" id="PS00028"/>
    </source>
</evidence>
<proteinExistence type="predicted"/>
<dbReference type="EnsemblMetazoa" id="AEPI006367-RA">
    <property type="protein sequence ID" value="AEPI006367-PA"/>
    <property type="gene ID" value="AEPI006367"/>
</dbReference>
<keyword evidence="4" id="KW-1185">Reference proteome</keyword>
<feature type="region of interest" description="Disordered" evidence="1">
    <location>
        <begin position="1"/>
        <end position="29"/>
    </location>
</feature>
<evidence type="ECO:0000313" key="4">
    <source>
        <dbReference type="Proteomes" id="UP000075885"/>
    </source>
</evidence>